<evidence type="ECO:0000259" key="3">
    <source>
        <dbReference type="SMART" id="SM00849"/>
    </source>
</evidence>
<dbReference type="SMART" id="SM00849">
    <property type="entry name" value="Lactamase_B"/>
    <property type="match status" value="1"/>
</dbReference>
<dbReference type="EMBL" id="SMFX01000001">
    <property type="protein sequence ID" value="TCK17713.1"/>
    <property type="molecule type" value="Genomic_DNA"/>
</dbReference>
<proteinExistence type="predicted"/>
<evidence type="ECO:0000256" key="2">
    <source>
        <dbReference type="SAM" id="SignalP"/>
    </source>
</evidence>
<name>A0A4R1HB28_9GAMM</name>
<dbReference type="InterPro" id="IPR001279">
    <property type="entry name" value="Metallo-B-lactamas"/>
</dbReference>
<keyword evidence="5" id="KW-1185">Reference proteome</keyword>
<feature type="chain" id="PRO_5020696522" evidence="2">
    <location>
        <begin position="30"/>
        <end position="313"/>
    </location>
</feature>
<dbReference type="PANTHER" id="PTHR46018">
    <property type="entry name" value="ZINC PHOSPHODIESTERASE ELAC PROTEIN 1"/>
    <property type="match status" value="1"/>
</dbReference>
<keyword evidence="2" id="KW-0732">Signal</keyword>
<organism evidence="4 5">
    <name type="scientific">Thiogranum longum</name>
    <dbReference type="NCBI Taxonomy" id="1537524"/>
    <lineage>
        <taxon>Bacteria</taxon>
        <taxon>Pseudomonadati</taxon>
        <taxon>Pseudomonadota</taxon>
        <taxon>Gammaproteobacteria</taxon>
        <taxon>Chromatiales</taxon>
        <taxon>Ectothiorhodospiraceae</taxon>
        <taxon>Thiogranum</taxon>
    </lineage>
</organism>
<dbReference type="Pfam" id="PF12706">
    <property type="entry name" value="Lactamase_B_2"/>
    <property type="match status" value="1"/>
</dbReference>
<dbReference type="PANTHER" id="PTHR46018:SF2">
    <property type="entry name" value="ZINC PHOSPHODIESTERASE ELAC PROTEIN 1"/>
    <property type="match status" value="1"/>
</dbReference>
<accession>A0A4R1HB28</accession>
<feature type="signal peptide" evidence="2">
    <location>
        <begin position="1"/>
        <end position="29"/>
    </location>
</feature>
<reference evidence="4 5" key="1">
    <citation type="submission" date="2019-03" db="EMBL/GenBank/DDBJ databases">
        <title>Genomic Encyclopedia of Type Strains, Phase IV (KMG-IV): sequencing the most valuable type-strain genomes for metagenomic binning, comparative biology and taxonomic classification.</title>
        <authorList>
            <person name="Goeker M."/>
        </authorList>
    </citation>
    <scope>NUCLEOTIDE SEQUENCE [LARGE SCALE GENOMIC DNA]</scope>
    <source>
        <strain evidence="4 5">DSM 19610</strain>
    </source>
</reference>
<dbReference type="InterPro" id="IPR044094">
    <property type="entry name" value="AtsA-like_MBL-fold"/>
</dbReference>
<dbReference type="InterPro" id="IPR036866">
    <property type="entry name" value="RibonucZ/Hydroxyglut_hydro"/>
</dbReference>
<evidence type="ECO:0000313" key="5">
    <source>
        <dbReference type="Proteomes" id="UP000295707"/>
    </source>
</evidence>
<dbReference type="RefSeq" id="WP_207891809.1">
    <property type="nucleotide sequence ID" value="NZ_SMFX01000001.1"/>
</dbReference>
<evidence type="ECO:0000256" key="1">
    <source>
        <dbReference type="ARBA" id="ARBA00022801"/>
    </source>
</evidence>
<dbReference type="AlphaFoldDB" id="A0A4R1HB28"/>
<dbReference type="Proteomes" id="UP000295707">
    <property type="component" value="Unassembled WGS sequence"/>
</dbReference>
<feature type="domain" description="Metallo-beta-lactamase" evidence="3">
    <location>
        <begin position="54"/>
        <end position="265"/>
    </location>
</feature>
<sequence>MTINTIRKQYTGLIATLLLIAPIVNPVQASCNAKAVQLQVLGSGGPEIMQDSRASSSYLVWLNGKARLLVDAGGGSALHFGKSGAVFSDLDAIVFTHFHVDHSADLPAMVKSSYFGERTRDLPLFGPDGNRLMPSARDFIQDLFGPQHGAFRYLSDFIDDTQPSAYKLVAADIAAAGKHTWSGFRNERLQLSAIPVHHGPVPALAWRVDIAGHSITFSGDMNGDNHTLGKLAKNSDILVAHNAIPESATGVARNLHMPPSVIGAIASGAGVKQLVLSHRMRRTLGNEAQTLAIIQREYKGPVAFADDMECFRP</sequence>
<dbReference type="Gene3D" id="3.60.15.10">
    <property type="entry name" value="Ribonuclease Z/Hydroxyacylglutathione hydrolase-like"/>
    <property type="match status" value="1"/>
</dbReference>
<evidence type="ECO:0000313" key="4">
    <source>
        <dbReference type="EMBL" id="TCK17713.1"/>
    </source>
</evidence>
<dbReference type="SUPFAM" id="SSF56281">
    <property type="entry name" value="Metallo-hydrolase/oxidoreductase"/>
    <property type="match status" value="1"/>
</dbReference>
<comment type="caution">
    <text evidence="4">The sequence shown here is derived from an EMBL/GenBank/DDBJ whole genome shotgun (WGS) entry which is preliminary data.</text>
</comment>
<keyword evidence="1" id="KW-0378">Hydrolase</keyword>
<dbReference type="CDD" id="cd07719">
    <property type="entry name" value="arylsulfatase_AtsA-like_MBL-fold"/>
    <property type="match status" value="1"/>
</dbReference>
<gene>
    <name evidence="4" type="ORF">DFR30_0955</name>
</gene>
<dbReference type="GO" id="GO:0042781">
    <property type="term" value="F:3'-tRNA processing endoribonuclease activity"/>
    <property type="evidence" value="ECO:0007669"/>
    <property type="project" value="TreeGrafter"/>
</dbReference>
<protein>
    <submittedName>
        <fullName evidence="4">Ribonuclease BN (tRNA processing enzyme)</fullName>
    </submittedName>
</protein>